<reference evidence="4 5" key="1">
    <citation type="journal article" date="2015" name="Genome Announc.">
        <title>Draft Genome of the Euendolithic (true boring) Cyanobacterium Mastigocoleus testarum strain BC008.</title>
        <authorList>
            <person name="Guida B.S."/>
            <person name="Garcia-Pichel F."/>
        </authorList>
    </citation>
    <scope>NUCLEOTIDE SEQUENCE [LARGE SCALE GENOMIC DNA]</scope>
    <source>
        <strain evidence="4 5">BC008</strain>
    </source>
</reference>
<evidence type="ECO:0000313" key="4">
    <source>
        <dbReference type="EMBL" id="KST62636.1"/>
    </source>
</evidence>
<dbReference type="PANTHER" id="PTHR35514:SF1">
    <property type="entry name" value="THYLAKOID LUMENAL 15.0 KDA PROTEIN 2, CHLOROPLASTIC"/>
    <property type="match status" value="1"/>
</dbReference>
<feature type="domain" description="TPM" evidence="2">
    <location>
        <begin position="50"/>
        <end position="163"/>
    </location>
</feature>
<feature type="transmembrane region" description="Helical" evidence="1">
    <location>
        <begin position="214"/>
        <end position="235"/>
    </location>
</feature>
<protein>
    <submittedName>
        <fullName evidence="4">Methanol dehydrogenase</fullName>
    </submittedName>
</protein>
<keyword evidence="1" id="KW-0812">Transmembrane</keyword>
<sequence length="273" mass="30626">MQHCFWQRIFQQTFKFVAVIFIAASVWITQSEGAYAYDNPELLPDNPTPVVDLAKTLNSVQENNLVQELEKFEADTGWKLRVLTQYDRTPGRAVINFWGLDDRSILFVSDARGGNILSFSVGDAVYELLPRTFWIELQTRFGNLYFVREEGEDQAVLTAVRTVENCLSQGGCNVVPGLPREQWILTLISSVIGGVICGFAAQPRKEGQVFAWQWALIFSPLWGILFVAFGIGPVVTRTNDWLPVVRNISGFLIGVLVAYLSPIFNQSPGTENN</sequence>
<dbReference type="Proteomes" id="UP000053372">
    <property type="component" value="Unassembled WGS sequence"/>
</dbReference>
<feature type="transmembrane region" description="Helical" evidence="1">
    <location>
        <begin position="183"/>
        <end position="202"/>
    </location>
</feature>
<evidence type="ECO:0000313" key="3">
    <source>
        <dbReference type="EMBL" id="KST62030.1"/>
    </source>
</evidence>
<keyword evidence="1" id="KW-0472">Membrane</keyword>
<dbReference type="OrthoDB" id="447331at2"/>
<proteinExistence type="predicted"/>
<keyword evidence="5" id="KW-1185">Reference proteome</keyword>
<dbReference type="Pfam" id="PF04536">
    <property type="entry name" value="TPM_phosphatase"/>
    <property type="match status" value="1"/>
</dbReference>
<accession>A0A0V7ZE12</accession>
<evidence type="ECO:0000259" key="2">
    <source>
        <dbReference type="Pfam" id="PF04536"/>
    </source>
</evidence>
<dbReference type="RefSeq" id="WP_027845979.1">
    <property type="nucleotide sequence ID" value="NZ_LMTZ01000151.1"/>
</dbReference>
<dbReference type="InterPro" id="IPR007621">
    <property type="entry name" value="TPM_dom"/>
</dbReference>
<dbReference type="AlphaFoldDB" id="A0A0V7ZE12"/>
<comment type="caution">
    <text evidence="4">The sequence shown here is derived from an EMBL/GenBank/DDBJ whole genome shotgun (WGS) entry which is preliminary data.</text>
</comment>
<dbReference type="EMBL" id="LMTZ01000151">
    <property type="protein sequence ID" value="KST62636.1"/>
    <property type="molecule type" value="Genomic_DNA"/>
</dbReference>
<evidence type="ECO:0000256" key="1">
    <source>
        <dbReference type="SAM" id="Phobius"/>
    </source>
</evidence>
<dbReference type="PANTHER" id="PTHR35514">
    <property type="entry name" value="THYLAKOID LUMENAL 15.0 KDA PROTEIN 2, CHLOROPLASTIC"/>
    <property type="match status" value="1"/>
</dbReference>
<name>A0A0V7ZE12_9CYAN</name>
<evidence type="ECO:0000313" key="5">
    <source>
        <dbReference type="Proteomes" id="UP000053372"/>
    </source>
</evidence>
<dbReference type="EMBL" id="LMTZ01000164">
    <property type="protein sequence ID" value="KST62030.1"/>
    <property type="molecule type" value="Genomic_DNA"/>
</dbReference>
<feature type="transmembrane region" description="Helical" evidence="1">
    <location>
        <begin position="241"/>
        <end position="260"/>
    </location>
</feature>
<keyword evidence="1" id="KW-1133">Transmembrane helix</keyword>
<gene>
    <name evidence="3" type="ORF">BC008_08330</name>
    <name evidence="4" type="ORF">BC008_38030</name>
</gene>
<organism evidence="4 5">
    <name type="scientific">Mastigocoleus testarum BC008</name>
    <dbReference type="NCBI Taxonomy" id="371196"/>
    <lineage>
        <taxon>Bacteria</taxon>
        <taxon>Bacillati</taxon>
        <taxon>Cyanobacteriota</taxon>
        <taxon>Cyanophyceae</taxon>
        <taxon>Nostocales</taxon>
        <taxon>Hapalosiphonaceae</taxon>
        <taxon>Mastigocoleus</taxon>
    </lineage>
</organism>